<organism evidence="8 9">
    <name type="scientific">Kutzneria buriramensis</name>
    <dbReference type="NCBI Taxonomy" id="1045776"/>
    <lineage>
        <taxon>Bacteria</taxon>
        <taxon>Bacillati</taxon>
        <taxon>Actinomycetota</taxon>
        <taxon>Actinomycetes</taxon>
        <taxon>Pseudonocardiales</taxon>
        <taxon>Pseudonocardiaceae</taxon>
        <taxon>Kutzneria</taxon>
    </lineage>
</organism>
<dbReference type="Gene3D" id="3.20.20.70">
    <property type="entry name" value="Aldolase class I"/>
    <property type="match status" value="1"/>
</dbReference>
<evidence type="ECO:0000313" key="9">
    <source>
        <dbReference type="Proteomes" id="UP000256269"/>
    </source>
</evidence>
<accession>A0A3E0I6S0</accession>
<keyword evidence="2" id="KW-0949">S-adenosyl-L-methionine</keyword>
<evidence type="ECO:0000256" key="2">
    <source>
        <dbReference type="ARBA" id="ARBA00022691"/>
    </source>
</evidence>
<evidence type="ECO:0000256" key="1">
    <source>
        <dbReference type="ARBA" id="ARBA00001966"/>
    </source>
</evidence>
<dbReference type="EMBL" id="QUNO01000002">
    <property type="protein sequence ID" value="REH54327.1"/>
    <property type="molecule type" value="Genomic_DNA"/>
</dbReference>
<dbReference type="PANTHER" id="PTHR43273">
    <property type="entry name" value="ANAEROBIC SULFATASE-MATURATING ENZYME HOMOLOG ASLB-RELATED"/>
    <property type="match status" value="1"/>
</dbReference>
<comment type="caution">
    <text evidence="8">The sequence shown here is derived from an EMBL/GenBank/DDBJ whole genome shotgun (WGS) entry which is preliminary data.</text>
</comment>
<evidence type="ECO:0000313" key="8">
    <source>
        <dbReference type="EMBL" id="REH54327.1"/>
    </source>
</evidence>
<dbReference type="SFLD" id="SFLDS00029">
    <property type="entry name" value="Radical_SAM"/>
    <property type="match status" value="1"/>
</dbReference>
<dbReference type="InterPro" id="IPR023885">
    <property type="entry name" value="4Fe4S-binding_SPASM_dom"/>
</dbReference>
<keyword evidence="5" id="KW-0411">Iron-sulfur</keyword>
<comment type="similarity">
    <text evidence="6">Belongs to the radical SAM superfamily. Anaerobic sulfatase-maturating enzyme family.</text>
</comment>
<sequence length="456" mass="50567">MSQSLHNKASRYLVVSDAVYTDRGDNPVRLVLNTRTSRVSTLGDELARTLRGGDCETLSATVSEELADLEILVPADRDELTDVLDEQRARARSLASLNYLLVPTGYCNIGCEYCGQVHVRGKTSANHRDAVRDRVLRGINRPTTEEVRIGWFGGEPLMAYAIVRDLASQFVAAADEAGVRYRSRMTTSGSLLTMRKLRVLYEECRVDSLCVTLDGDKRRAPGARSYDHIMGVLSELAAAAEEFPGLRMTIRSNLDVMNIDRVDALIDAMVAAGLNHPMFAFDLHEVYAWSNDRTAVRRAKQRFAAEEPRWLRRMHEAGMVTRTLIPKPLKAPICPAVTRSSEVISSSGGIFSCAEHPLVPEHEQGDVLELVEQADHSRQRPAGRYDDWHDRVNRGEQNCSGCVFLPVCGGSCPKHWGDGVSPCPSYKFNIQQRLDLIAASTGLVPRRVPLTDTSNC</sequence>
<keyword evidence="9" id="KW-1185">Reference proteome</keyword>
<dbReference type="InterPro" id="IPR058240">
    <property type="entry name" value="rSAM_sf"/>
</dbReference>
<dbReference type="UniPathway" id="UPA00782"/>
<dbReference type="GO" id="GO:0046872">
    <property type="term" value="F:metal ion binding"/>
    <property type="evidence" value="ECO:0007669"/>
    <property type="project" value="UniProtKB-KW"/>
</dbReference>
<dbReference type="Proteomes" id="UP000256269">
    <property type="component" value="Unassembled WGS sequence"/>
</dbReference>
<dbReference type="GO" id="GO:0016491">
    <property type="term" value="F:oxidoreductase activity"/>
    <property type="evidence" value="ECO:0007669"/>
    <property type="project" value="InterPro"/>
</dbReference>
<dbReference type="NCBIfam" id="TIGR04085">
    <property type="entry name" value="rSAM_more_4Fe4S"/>
    <property type="match status" value="1"/>
</dbReference>
<gene>
    <name evidence="8" type="ORF">BCF44_102559</name>
</gene>
<comment type="cofactor">
    <cofactor evidence="1">
        <name>[4Fe-4S] cluster</name>
        <dbReference type="ChEBI" id="CHEBI:49883"/>
    </cofactor>
</comment>
<dbReference type="PANTHER" id="PTHR43273:SF3">
    <property type="entry name" value="ANAEROBIC SULFATASE-MATURATING ENZYME HOMOLOG ASLB-RELATED"/>
    <property type="match status" value="1"/>
</dbReference>
<dbReference type="InterPro" id="IPR023867">
    <property type="entry name" value="Sulphatase_maturase_rSAM"/>
</dbReference>
<dbReference type="SUPFAM" id="SSF102114">
    <property type="entry name" value="Radical SAM enzymes"/>
    <property type="match status" value="1"/>
</dbReference>
<evidence type="ECO:0000256" key="5">
    <source>
        <dbReference type="ARBA" id="ARBA00023014"/>
    </source>
</evidence>
<evidence type="ECO:0000256" key="6">
    <source>
        <dbReference type="ARBA" id="ARBA00023601"/>
    </source>
</evidence>
<dbReference type="Pfam" id="PF04055">
    <property type="entry name" value="Radical_SAM"/>
    <property type="match status" value="1"/>
</dbReference>
<dbReference type="RefSeq" id="WP_170217383.1">
    <property type="nucleotide sequence ID" value="NZ_CP144375.1"/>
</dbReference>
<evidence type="ECO:0000259" key="7">
    <source>
        <dbReference type="Pfam" id="PF04055"/>
    </source>
</evidence>
<evidence type="ECO:0000256" key="3">
    <source>
        <dbReference type="ARBA" id="ARBA00022723"/>
    </source>
</evidence>
<name>A0A3E0I6S0_9PSEU</name>
<reference evidence="8 9" key="1">
    <citation type="submission" date="2018-08" db="EMBL/GenBank/DDBJ databases">
        <title>Genomic Encyclopedia of Archaeal and Bacterial Type Strains, Phase II (KMG-II): from individual species to whole genera.</title>
        <authorList>
            <person name="Goeker M."/>
        </authorList>
    </citation>
    <scope>NUCLEOTIDE SEQUENCE [LARGE SCALE GENOMIC DNA]</scope>
    <source>
        <strain evidence="8 9">DSM 45791</strain>
    </source>
</reference>
<dbReference type="InterPro" id="IPR013785">
    <property type="entry name" value="Aldolase_TIM"/>
</dbReference>
<dbReference type="CDD" id="cd01335">
    <property type="entry name" value="Radical_SAM"/>
    <property type="match status" value="1"/>
</dbReference>
<keyword evidence="4" id="KW-0408">Iron</keyword>
<keyword evidence="3" id="KW-0479">Metal-binding</keyword>
<evidence type="ECO:0000256" key="4">
    <source>
        <dbReference type="ARBA" id="ARBA00023004"/>
    </source>
</evidence>
<dbReference type="GO" id="GO:0051536">
    <property type="term" value="F:iron-sulfur cluster binding"/>
    <property type="evidence" value="ECO:0007669"/>
    <property type="project" value="UniProtKB-KW"/>
</dbReference>
<dbReference type="SFLD" id="SFLDG01067">
    <property type="entry name" value="SPASM/twitch_domain_containing"/>
    <property type="match status" value="1"/>
</dbReference>
<protein>
    <recommendedName>
        <fullName evidence="7">Radical SAM core domain-containing protein</fullName>
    </recommendedName>
</protein>
<dbReference type="AlphaFoldDB" id="A0A3E0I6S0"/>
<dbReference type="InterPro" id="IPR007197">
    <property type="entry name" value="rSAM"/>
</dbReference>
<proteinExistence type="inferred from homology"/>
<feature type="domain" description="Radical SAM core" evidence="7">
    <location>
        <begin position="102"/>
        <end position="219"/>
    </location>
</feature>